<dbReference type="InterPro" id="IPR046783">
    <property type="entry name" value="HTH_63"/>
</dbReference>
<dbReference type="EMBL" id="CP104003">
    <property type="protein sequence ID" value="UWM55921.1"/>
    <property type="molecule type" value="Genomic_DNA"/>
</dbReference>
<protein>
    <submittedName>
        <fullName evidence="1">Uncharacterized protein</fullName>
    </submittedName>
</protein>
<sequence>MTPDTRYEFDLFVRSLEPRTAAPAHEDVAVWLDHLADDEQVSLEVRVWGDALPLTSPIAGMPAAEALREQVAEIRRWATERGVDLPGFEQVETDTLVGRPRTALRLPSPLVVASRDGEIVWVAPHLDGGRHRGVREVVGELLESPEMGPRAADIRP</sequence>
<reference evidence="1" key="1">
    <citation type="submission" date="2022-09" db="EMBL/GenBank/DDBJ databases">
        <title>Diverse halophilic archaea isolated from saline environments.</title>
        <authorList>
            <person name="Cui H.-L."/>
        </authorList>
    </citation>
    <scope>NUCLEOTIDE SEQUENCE</scope>
    <source>
        <strain evidence="1">ZS-35-S2</strain>
    </source>
</reference>
<evidence type="ECO:0000313" key="2">
    <source>
        <dbReference type="Proteomes" id="UP001057580"/>
    </source>
</evidence>
<proteinExistence type="predicted"/>
<name>A0A9E7U9G5_9EURY</name>
<dbReference type="Proteomes" id="UP001057580">
    <property type="component" value="Chromosome"/>
</dbReference>
<keyword evidence="2" id="KW-1185">Reference proteome</keyword>
<dbReference type="AlphaFoldDB" id="A0A9E7U9G5"/>
<organism evidence="1 2">
    <name type="scientific">Salinirubellus salinus</name>
    <dbReference type="NCBI Taxonomy" id="1364945"/>
    <lineage>
        <taxon>Archaea</taxon>
        <taxon>Methanobacteriati</taxon>
        <taxon>Methanobacteriota</taxon>
        <taxon>Stenosarchaea group</taxon>
        <taxon>Halobacteria</taxon>
        <taxon>Halobacteriales</taxon>
        <taxon>Natronomonadaceae</taxon>
        <taxon>Salinirubellus</taxon>
    </lineage>
</organism>
<evidence type="ECO:0000313" key="1">
    <source>
        <dbReference type="EMBL" id="UWM55921.1"/>
    </source>
</evidence>
<dbReference type="GeneID" id="74942046"/>
<dbReference type="KEGG" id="ssai:N0B31_06450"/>
<accession>A0A9E7U9G5</accession>
<dbReference type="RefSeq" id="WP_260595033.1">
    <property type="nucleotide sequence ID" value="NZ_CP104003.1"/>
</dbReference>
<gene>
    <name evidence="1" type="ORF">N0B31_06450</name>
</gene>
<dbReference type="Pfam" id="PF20575">
    <property type="entry name" value="HTH_63"/>
    <property type="match status" value="1"/>
</dbReference>